<dbReference type="PANTHER" id="PTHR43133:SF66">
    <property type="entry name" value="ECF RNA POLYMERASE SIGMA FACTOR SIGK"/>
    <property type="match status" value="1"/>
</dbReference>
<dbReference type="InterPro" id="IPR007630">
    <property type="entry name" value="RNA_pol_sigma70_r4"/>
</dbReference>
<evidence type="ECO:0000256" key="4">
    <source>
        <dbReference type="ARBA" id="ARBA00023125"/>
    </source>
</evidence>
<comment type="similarity">
    <text evidence="1 6">Belongs to the sigma-70 factor family. ECF subfamily.</text>
</comment>
<evidence type="ECO:0000256" key="5">
    <source>
        <dbReference type="ARBA" id="ARBA00023163"/>
    </source>
</evidence>
<dbReference type="Gene3D" id="1.10.1740.10">
    <property type="match status" value="1"/>
</dbReference>
<gene>
    <name evidence="9" type="primary">sigK_2</name>
    <name evidence="9" type="ORF">ENKNEFLB_00834</name>
</gene>
<dbReference type="InterPro" id="IPR007627">
    <property type="entry name" value="RNA_pol_sigma70_r2"/>
</dbReference>
<evidence type="ECO:0000313" key="9">
    <source>
        <dbReference type="EMBL" id="QVT78457.1"/>
    </source>
</evidence>
<dbReference type="SUPFAM" id="SSF88659">
    <property type="entry name" value="Sigma3 and sigma4 domains of RNA polymerase sigma factors"/>
    <property type="match status" value="1"/>
</dbReference>
<evidence type="ECO:0000256" key="1">
    <source>
        <dbReference type="ARBA" id="ARBA00010641"/>
    </source>
</evidence>
<evidence type="ECO:0000313" key="10">
    <source>
        <dbReference type="Proteomes" id="UP000679307"/>
    </source>
</evidence>
<dbReference type="Proteomes" id="UP000679307">
    <property type="component" value="Chromosome"/>
</dbReference>
<dbReference type="Pfam" id="PF04542">
    <property type="entry name" value="Sigma70_r2"/>
    <property type="match status" value="1"/>
</dbReference>
<dbReference type="Gene3D" id="1.10.10.10">
    <property type="entry name" value="Winged helix-like DNA-binding domain superfamily/Winged helix DNA-binding domain"/>
    <property type="match status" value="1"/>
</dbReference>
<keyword evidence="5 6" id="KW-0804">Transcription</keyword>
<organism evidence="9 10">
    <name type="scientific">Nocardioides aquaticus</name>
    <dbReference type="NCBI Taxonomy" id="160826"/>
    <lineage>
        <taxon>Bacteria</taxon>
        <taxon>Bacillati</taxon>
        <taxon>Actinomycetota</taxon>
        <taxon>Actinomycetes</taxon>
        <taxon>Propionibacteriales</taxon>
        <taxon>Nocardioidaceae</taxon>
        <taxon>Nocardioides</taxon>
    </lineage>
</organism>
<dbReference type="CDD" id="cd06171">
    <property type="entry name" value="Sigma70_r4"/>
    <property type="match status" value="1"/>
</dbReference>
<dbReference type="InterPro" id="IPR013325">
    <property type="entry name" value="RNA_pol_sigma_r2"/>
</dbReference>
<evidence type="ECO:0000259" key="8">
    <source>
        <dbReference type="Pfam" id="PF04545"/>
    </source>
</evidence>
<accession>A0ABX8EEF0</accession>
<name>A0ABX8EEF0_9ACTN</name>
<evidence type="ECO:0000256" key="2">
    <source>
        <dbReference type="ARBA" id="ARBA00023015"/>
    </source>
</evidence>
<keyword evidence="4 6" id="KW-0238">DNA-binding</keyword>
<keyword evidence="2 6" id="KW-0805">Transcription regulation</keyword>
<dbReference type="PANTHER" id="PTHR43133">
    <property type="entry name" value="RNA POLYMERASE ECF-TYPE SIGMA FACTO"/>
    <property type="match status" value="1"/>
</dbReference>
<keyword evidence="10" id="KW-1185">Reference proteome</keyword>
<dbReference type="InterPro" id="IPR036388">
    <property type="entry name" value="WH-like_DNA-bd_sf"/>
</dbReference>
<evidence type="ECO:0000256" key="3">
    <source>
        <dbReference type="ARBA" id="ARBA00023082"/>
    </source>
</evidence>
<dbReference type="InterPro" id="IPR014284">
    <property type="entry name" value="RNA_pol_sigma-70_dom"/>
</dbReference>
<evidence type="ECO:0000256" key="6">
    <source>
        <dbReference type="RuleBase" id="RU000716"/>
    </source>
</evidence>
<sequence length="196" mass="21948">MLETTHRGTSRGGDAERRVAADLQRAAGGDHAAFAQVYDATSARAFGVALRVLRDVAQAEEVVQEAYLQVWRFSTRFDPTRGGAVTWILIIVHSKAVDRVRAVERQARRDTIVHASDLRNRDDDDATFTAVHDRWEATRVRRALAVLTPAQRESIHLAYFDGRTHVEIADRLGLPVGTVKSRIRGGLRRLRDELAD</sequence>
<dbReference type="Pfam" id="PF04545">
    <property type="entry name" value="Sigma70_r4"/>
    <property type="match status" value="1"/>
</dbReference>
<dbReference type="InterPro" id="IPR000838">
    <property type="entry name" value="RNA_pol_sigma70_ECF_CS"/>
</dbReference>
<dbReference type="PROSITE" id="PS01063">
    <property type="entry name" value="SIGMA70_ECF"/>
    <property type="match status" value="1"/>
</dbReference>
<keyword evidence="3 6" id="KW-0731">Sigma factor</keyword>
<dbReference type="EMBL" id="CP075371">
    <property type="protein sequence ID" value="QVT78457.1"/>
    <property type="molecule type" value="Genomic_DNA"/>
</dbReference>
<dbReference type="RefSeq" id="WP_214058038.1">
    <property type="nucleotide sequence ID" value="NZ_BAAAHS010000002.1"/>
</dbReference>
<protein>
    <recommendedName>
        <fullName evidence="6">RNA polymerase sigma factor</fullName>
    </recommendedName>
</protein>
<dbReference type="InterPro" id="IPR013324">
    <property type="entry name" value="RNA_pol_sigma_r3/r4-like"/>
</dbReference>
<dbReference type="NCBIfam" id="TIGR02937">
    <property type="entry name" value="sigma70-ECF"/>
    <property type="match status" value="1"/>
</dbReference>
<reference evidence="9 10" key="1">
    <citation type="submission" date="2021-05" db="EMBL/GenBank/DDBJ databases">
        <title>Complete genome of Nocardioides aquaticus KCTC 9944T isolated from meromictic and hypersaline Ekho Lake, Antarctica.</title>
        <authorList>
            <person name="Hwang K."/>
            <person name="Kim K.M."/>
            <person name="Choe H."/>
        </authorList>
    </citation>
    <scope>NUCLEOTIDE SEQUENCE [LARGE SCALE GENOMIC DNA]</scope>
    <source>
        <strain evidence="9 10">KCTC 9944</strain>
    </source>
</reference>
<feature type="domain" description="RNA polymerase sigma-70 region 2" evidence="7">
    <location>
        <begin position="39"/>
        <end position="104"/>
    </location>
</feature>
<dbReference type="InterPro" id="IPR039425">
    <property type="entry name" value="RNA_pol_sigma-70-like"/>
</dbReference>
<feature type="domain" description="RNA polymerase sigma-70 region 4" evidence="8">
    <location>
        <begin position="143"/>
        <end position="191"/>
    </location>
</feature>
<dbReference type="SUPFAM" id="SSF88946">
    <property type="entry name" value="Sigma2 domain of RNA polymerase sigma factors"/>
    <property type="match status" value="1"/>
</dbReference>
<evidence type="ECO:0000259" key="7">
    <source>
        <dbReference type="Pfam" id="PF04542"/>
    </source>
</evidence>
<proteinExistence type="inferred from homology"/>